<reference evidence="2 3" key="1">
    <citation type="submission" date="2019-06" db="EMBL/GenBank/DDBJ databases">
        <title>Genome Sequence of the Brown Rot Fungal Pathogen Monilinia fructicola.</title>
        <authorList>
            <person name="De Miccolis Angelini R.M."/>
            <person name="Landi L."/>
            <person name="Abate D."/>
            <person name="Pollastro S."/>
            <person name="Romanazzi G."/>
            <person name="Faretra F."/>
        </authorList>
    </citation>
    <scope>NUCLEOTIDE SEQUENCE [LARGE SCALE GENOMIC DNA]</scope>
    <source>
        <strain evidence="2 3">Mfrc123</strain>
    </source>
</reference>
<keyword evidence="3" id="KW-1185">Reference proteome</keyword>
<protein>
    <submittedName>
        <fullName evidence="2">Uncharacterized protein</fullName>
    </submittedName>
</protein>
<feature type="region of interest" description="Disordered" evidence="1">
    <location>
        <begin position="42"/>
        <end position="70"/>
    </location>
</feature>
<dbReference type="AlphaFoldDB" id="A0A5M9K0Z4"/>
<feature type="compositionally biased region" description="Basic residues" evidence="1">
    <location>
        <begin position="50"/>
        <end position="70"/>
    </location>
</feature>
<organism evidence="2 3">
    <name type="scientific">Monilinia fructicola</name>
    <name type="common">Brown rot fungus</name>
    <name type="synonym">Ciboria fructicola</name>
    <dbReference type="NCBI Taxonomy" id="38448"/>
    <lineage>
        <taxon>Eukaryota</taxon>
        <taxon>Fungi</taxon>
        <taxon>Dikarya</taxon>
        <taxon>Ascomycota</taxon>
        <taxon>Pezizomycotina</taxon>
        <taxon>Leotiomycetes</taxon>
        <taxon>Helotiales</taxon>
        <taxon>Sclerotiniaceae</taxon>
        <taxon>Monilinia</taxon>
    </lineage>
</organism>
<comment type="caution">
    <text evidence="2">The sequence shown here is derived from an EMBL/GenBank/DDBJ whole genome shotgun (WGS) entry which is preliminary data.</text>
</comment>
<dbReference type="EMBL" id="VICG01000003">
    <property type="protein sequence ID" value="KAA8574433.1"/>
    <property type="molecule type" value="Genomic_DNA"/>
</dbReference>
<evidence type="ECO:0000256" key="1">
    <source>
        <dbReference type="SAM" id="MobiDB-lite"/>
    </source>
</evidence>
<proteinExistence type="predicted"/>
<name>A0A5M9K0Z4_MONFR</name>
<gene>
    <name evidence="2" type="ORF">EYC84_005901</name>
</gene>
<accession>A0A5M9K0Z4</accession>
<dbReference type="Proteomes" id="UP000322873">
    <property type="component" value="Unassembled WGS sequence"/>
</dbReference>
<sequence>MASYFAHLFLAYISYPIQSNPHYLPLSITKHKTRYTIHRASNQHNTPHNTQHKHTTHWNQRGSKKKKKKNYHKIPTPATIIIITLIHTLLPHLPFPPLVRNSPIHPPPFRPFHTIHLSPKSEKSIIISCLYLFCYCVVATGVF</sequence>
<evidence type="ECO:0000313" key="3">
    <source>
        <dbReference type="Proteomes" id="UP000322873"/>
    </source>
</evidence>
<evidence type="ECO:0000313" key="2">
    <source>
        <dbReference type="EMBL" id="KAA8574433.1"/>
    </source>
</evidence>